<evidence type="ECO:0000256" key="1">
    <source>
        <dbReference type="SAM" id="MobiDB-lite"/>
    </source>
</evidence>
<accession>A0AAQ3R6X6</accession>
<protein>
    <submittedName>
        <fullName evidence="2">Uncharacterized protein</fullName>
    </submittedName>
</protein>
<dbReference type="EMBL" id="CP138580">
    <property type="protein sequence ID" value="WPG97675.1"/>
    <property type="molecule type" value="Genomic_DNA"/>
</dbReference>
<keyword evidence="3" id="KW-1185">Reference proteome</keyword>
<feature type="region of interest" description="Disordered" evidence="1">
    <location>
        <begin position="338"/>
        <end position="451"/>
    </location>
</feature>
<feature type="region of interest" description="Disordered" evidence="1">
    <location>
        <begin position="193"/>
        <end position="313"/>
    </location>
</feature>
<feature type="compositionally biased region" description="Low complexity" evidence="1">
    <location>
        <begin position="273"/>
        <end position="282"/>
    </location>
</feature>
<evidence type="ECO:0000313" key="3">
    <source>
        <dbReference type="Proteomes" id="UP001303373"/>
    </source>
</evidence>
<evidence type="ECO:0000313" key="2">
    <source>
        <dbReference type="EMBL" id="WPG97675.1"/>
    </source>
</evidence>
<proteinExistence type="predicted"/>
<feature type="compositionally biased region" description="Pro residues" evidence="1">
    <location>
        <begin position="198"/>
        <end position="208"/>
    </location>
</feature>
<sequence>MPAVPGEHTLTTLFSDVHYYFTPPNQRPAHERFARGSYLYLYHNQQTRRARLEIANHAGTPNQDAFAGDLDSALARAVYSYKQPNLCTLTVEHASPQDQTQWHITSFDERNEQRRPCKIHTLDLYLFTEKDAAVLLQHLASLLPADRMDIRDAPTNKTSTLSEHHDSMSPVVQRLEQTAISTPRTGSVISAQSSLLGPPTPVSPPPASIAPTMGYNPAAPSAPEPIAHREKTPPPPDDGTGTGLKPHAPYNSGQSYPTQGFFPGPPQQNHGMSFAGPPSGAGIPPPPLGGPSAQIYTQGFPGPPTGHQMSPPVQQSVPSFGPNAPPTPGFMQGMPPAYGLHTPLQSPGIPPPPPTSQHQHQQQAPVVQGFSDYTYSSTSTGASSYATTGRTGAYNGDVHSQVYRPTAQEAAHGHGGHSYHGPAHGQQNLESGSGSAGRQRLEAKSREVEKKVGGVLKWLDKKL</sequence>
<gene>
    <name evidence="2" type="ORF">R9X50_00045500</name>
</gene>
<organism evidence="2 3">
    <name type="scientific">Acrodontium crateriforme</name>
    <dbReference type="NCBI Taxonomy" id="150365"/>
    <lineage>
        <taxon>Eukaryota</taxon>
        <taxon>Fungi</taxon>
        <taxon>Dikarya</taxon>
        <taxon>Ascomycota</taxon>
        <taxon>Pezizomycotina</taxon>
        <taxon>Dothideomycetes</taxon>
        <taxon>Dothideomycetidae</taxon>
        <taxon>Mycosphaerellales</taxon>
        <taxon>Teratosphaeriaceae</taxon>
        <taxon>Acrodontium</taxon>
    </lineage>
</organism>
<name>A0AAQ3R6X6_9PEZI</name>
<reference evidence="2 3" key="1">
    <citation type="submission" date="2023-11" db="EMBL/GenBank/DDBJ databases">
        <title>An acidophilic fungus is an integral part of prey digestion in a carnivorous sundew plant.</title>
        <authorList>
            <person name="Tsai I.J."/>
        </authorList>
    </citation>
    <scope>NUCLEOTIDE SEQUENCE [LARGE SCALE GENOMIC DNA]</scope>
    <source>
        <strain evidence="2">169a</strain>
    </source>
</reference>
<dbReference type="Proteomes" id="UP001303373">
    <property type="component" value="Chromosome 1"/>
</dbReference>
<dbReference type="AlphaFoldDB" id="A0AAQ3R6X6"/>
<feature type="compositionally biased region" description="Low complexity" evidence="1">
    <location>
        <begin position="356"/>
        <end position="393"/>
    </location>
</feature>
<feature type="compositionally biased region" description="Basic and acidic residues" evidence="1">
    <location>
        <begin position="439"/>
        <end position="451"/>
    </location>
</feature>